<gene>
    <name evidence="4" type="ORF">H4W34_001598</name>
</gene>
<comment type="caution">
    <text evidence="4">The sequence shown here is derived from an EMBL/GenBank/DDBJ whole genome shotgun (WGS) entry which is preliminary data.</text>
</comment>
<feature type="domain" description="Glycosyltransferase subfamily 4-like N-terminal" evidence="3">
    <location>
        <begin position="21"/>
        <end position="176"/>
    </location>
</feature>
<evidence type="ECO:0000256" key="2">
    <source>
        <dbReference type="ARBA" id="ARBA00022679"/>
    </source>
</evidence>
<evidence type="ECO:0000313" key="5">
    <source>
        <dbReference type="Proteomes" id="UP000627838"/>
    </source>
</evidence>
<dbReference type="PANTHER" id="PTHR45947">
    <property type="entry name" value="SULFOQUINOVOSYL TRANSFERASE SQD2"/>
    <property type="match status" value="1"/>
</dbReference>
<dbReference type="PANTHER" id="PTHR45947:SF3">
    <property type="entry name" value="SULFOQUINOVOSYL TRANSFERASE SQD2"/>
    <property type="match status" value="1"/>
</dbReference>
<reference evidence="4 5" key="1">
    <citation type="submission" date="2020-10" db="EMBL/GenBank/DDBJ databases">
        <title>Sequencing the genomes of 1000 actinobacteria strains.</title>
        <authorList>
            <person name="Klenk H.-P."/>
        </authorList>
    </citation>
    <scope>NUCLEOTIDE SEQUENCE [LARGE SCALE GENOMIC DNA]</scope>
    <source>
        <strain evidence="4 5">DSM 46744</strain>
    </source>
</reference>
<dbReference type="Gene3D" id="3.40.50.2000">
    <property type="entry name" value="Glycogen Phosphorylase B"/>
    <property type="match status" value="2"/>
</dbReference>
<name>A0ABR9JNQ7_9ACTN</name>
<dbReference type="CDD" id="cd03801">
    <property type="entry name" value="GT4_PimA-like"/>
    <property type="match status" value="1"/>
</dbReference>
<proteinExistence type="predicted"/>
<keyword evidence="5" id="KW-1185">Reference proteome</keyword>
<evidence type="ECO:0000256" key="1">
    <source>
        <dbReference type="ARBA" id="ARBA00022676"/>
    </source>
</evidence>
<dbReference type="Proteomes" id="UP000627838">
    <property type="component" value="Unassembled WGS sequence"/>
</dbReference>
<accession>A0ABR9JNQ7</accession>
<evidence type="ECO:0000259" key="3">
    <source>
        <dbReference type="Pfam" id="PF13579"/>
    </source>
</evidence>
<keyword evidence="2" id="KW-0808">Transferase</keyword>
<dbReference type="EMBL" id="JADBDZ010000001">
    <property type="protein sequence ID" value="MBE1531765.1"/>
    <property type="molecule type" value="Genomic_DNA"/>
</dbReference>
<dbReference type="Pfam" id="PF13692">
    <property type="entry name" value="Glyco_trans_1_4"/>
    <property type="match status" value="1"/>
</dbReference>
<evidence type="ECO:0000313" key="4">
    <source>
        <dbReference type="EMBL" id="MBE1531765.1"/>
    </source>
</evidence>
<dbReference type="InterPro" id="IPR050194">
    <property type="entry name" value="Glycosyltransferase_grp1"/>
</dbReference>
<organism evidence="4 5">
    <name type="scientific">Actinomadura algeriensis</name>
    <dbReference type="NCBI Taxonomy" id="1679523"/>
    <lineage>
        <taxon>Bacteria</taxon>
        <taxon>Bacillati</taxon>
        <taxon>Actinomycetota</taxon>
        <taxon>Actinomycetes</taxon>
        <taxon>Streptosporangiales</taxon>
        <taxon>Thermomonosporaceae</taxon>
        <taxon>Actinomadura</taxon>
    </lineage>
</organism>
<dbReference type="Pfam" id="PF13579">
    <property type="entry name" value="Glyco_trans_4_4"/>
    <property type="match status" value="1"/>
</dbReference>
<dbReference type="InterPro" id="IPR028098">
    <property type="entry name" value="Glyco_trans_4-like_N"/>
</dbReference>
<keyword evidence="1" id="KW-0328">Glycosyltransferase</keyword>
<dbReference type="SUPFAM" id="SSF53756">
    <property type="entry name" value="UDP-Glycosyltransferase/glycogen phosphorylase"/>
    <property type="match status" value="1"/>
</dbReference>
<sequence>MPPPTPSSPLRVLHVSQPTSGGVAVYVGAAAGDQRRRGWEVAVACPPDGDLPGRCTAAGVPWFNWDAGRAPGPAAPREALALRRLVAGFRPDVVHLHSSKAGLAGRLPRLPRRTPVIFQPHGWSWLAATGRQRALSLAWERLAARRAAALVCVGAGELGEGVQAGVRGAYRLVRNGVDRRRFVLATDAGRAAARARLGVPPGAPLAVCVGRLTRQKGQDVLVAAWPEVLARCPDARLAIVGDGEDLEGLRGAGARNVRFVPAVADPRDWFAAADVVALPSRWEGLPLTALEAMATGRPIIGTRVPGLSEIVRPGTGALVPPDEPAPLAAELATRLLVPGIAEKEGREAAEVAADYDLAGTLDSLATVTRGVADCAPGPVPDDGRSVAGGVEALLGDGFGFGLAGAGTPPNSSR</sequence>
<protein>
    <submittedName>
        <fullName evidence="4">Glycosyltransferase involved in cell wall biosynthesis</fullName>
    </submittedName>
</protein>